<accession>A0ABQ6BSY0</accession>
<feature type="compositionally biased region" description="Polar residues" evidence="1">
    <location>
        <begin position="1"/>
        <end position="15"/>
    </location>
</feature>
<feature type="transmembrane region" description="Helical" evidence="2">
    <location>
        <begin position="81"/>
        <end position="105"/>
    </location>
</feature>
<name>A0ABQ6BSY0_9NEIS</name>
<reference evidence="4" key="1">
    <citation type="journal article" date="2019" name="Int. J. Syst. Evol. Microbiol.">
        <title>The Global Catalogue of Microorganisms (GCM) 10K type strain sequencing project: providing services to taxonomists for standard genome sequencing and annotation.</title>
        <authorList>
            <consortium name="The Broad Institute Genomics Platform"/>
            <consortium name="The Broad Institute Genome Sequencing Center for Infectious Disease"/>
            <person name="Wu L."/>
            <person name="Ma J."/>
        </authorList>
    </citation>
    <scope>NUCLEOTIDE SEQUENCE [LARGE SCALE GENOMIC DNA]</scope>
    <source>
        <strain evidence="4">NBRC 104970</strain>
    </source>
</reference>
<sequence>MPQDLSQPSRPTASQPAAPADSDIGQLRFGALSLVCAALMYPVMGLGHWQAALVLLPVALTLGHLAHSASPTELNRLDRKLALAGLILTYLGMALGIGTVAYFLWTVFGGLFSGLLW</sequence>
<dbReference type="Proteomes" id="UP001156836">
    <property type="component" value="Unassembled WGS sequence"/>
</dbReference>
<evidence type="ECO:0000256" key="2">
    <source>
        <dbReference type="SAM" id="Phobius"/>
    </source>
</evidence>
<keyword evidence="2" id="KW-0472">Membrane</keyword>
<organism evidence="3 4">
    <name type="scientific">Chitiniphilus shinanonensis</name>
    <dbReference type="NCBI Taxonomy" id="553088"/>
    <lineage>
        <taxon>Bacteria</taxon>
        <taxon>Pseudomonadati</taxon>
        <taxon>Pseudomonadota</taxon>
        <taxon>Betaproteobacteria</taxon>
        <taxon>Neisseriales</taxon>
        <taxon>Chitinibacteraceae</taxon>
        <taxon>Chitiniphilus</taxon>
    </lineage>
</organism>
<keyword evidence="2" id="KW-1133">Transmembrane helix</keyword>
<feature type="transmembrane region" description="Helical" evidence="2">
    <location>
        <begin position="49"/>
        <end position="69"/>
    </location>
</feature>
<evidence type="ECO:0000256" key="1">
    <source>
        <dbReference type="SAM" id="MobiDB-lite"/>
    </source>
</evidence>
<comment type="caution">
    <text evidence="3">The sequence shown here is derived from an EMBL/GenBank/DDBJ whole genome shotgun (WGS) entry which is preliminary data.</text>
</comment>
<keyword evidence="2" id="KW-0812">Transmembrane</keyword>
<evidence type="ECO:0000313" key="3">
    <source>
        <dbReference type="EMBL" id="GLS05108.1"/>
    </source>
</evidence>
<feature type="region of interest" description="Disordered" evidence="1">
    <location>
        <begin position="1"/>
        <end position="22"/>
    </location>
</feature>
<evidence type="ECO:0000313" key="4">
    <source>
        <dbReference type="Proteomes" id="UP001156836"/>
    </source>
</evidence>
<protein>
    <submittedName>
        <fullName evidence="3">Uncharacterized protein</fullName>
    </submittedName>
</protein>
<gene>
    <name evidence="3" type="ORF">GCM10007860_22580</name>
</gene>
<dbReference type="EMBL" id="BSOZ01000035">
    <property type="protein sequence ID" value="GLS05108.1"/>
    <property type="molecule type" value="Genomic_DNA"/>
</dbReference>
<keyword evidence="4" id="KW-1185">Reference proteome</keyword>
<proteinExistence type="predicted"/>